<organism evidence="1 2">
    <name type="scientific">Pseudomonas petrae</name>
    <dbReference type="NCBI Taxonomy" id="2912190"/>
    <lineage>
        <taxon>Bacteria</taxon>
        <taxon>Pseudomonadati</taxon>
        <taxon>Pseudomonadota</taxon>
        <taxon>Gammaproteobacteria</taxon>
        <taxon>Pseudomonadales</taxon>
        <taxon>Pseudomonadaceae</taxon>
        <taxon>Pseudomonas</taxon>
    </lineage>
</organism>
<gene>
    <name evidence="1" type="ORF">L4G47_16760</name>
</gene>
<dbReference type="RefSeq" id="WP_237253306.1">
    <property type="nucleotide sequence ID" value="NZ_JAKJXH010000017.1"/>
</dbReference>
<keyword evidence="2" id="KW-1185">Reference proteome</keyword>
<name>A0ABS9I9X0_9PSED</name>
<reference evidence="1" key="1">
    <citation type="submission" date="2022-01" db="EMBL/GenBank/DDBJ databases">
        <title>Pseudomonas sp. nov. isolated from Antarctic regolith.</title>
        <authorList>
            <person name="Novakova D."/>
            <person name="Sedlar K."/>
        </authorList>
    </citation>
    <scope>NUCLEOTIDE SEQUENCE</scope>
    <source>
        <strain evidence="1">P2647</strain>
    </source>
</reference>
<dbReference type="Proteomes" id="UP001162905">
    <property type="component" value="Unassembled WGS sequence"/>
</dbReference>
<sequence length="253" mass="27671">MNSERDGAVDGNVGECSNPGFQFYTNTGHINYQSLQEGKLSFGRLKGESLVNHPRGKVSVEFQPDSGDSFVADPHEFAIEDTDTAISVLTEDIALELSKEKTTSLINKVTTFRAKVVEGSFKAYGVDRVILLINDQLPPLKCANIVPDKAEFDLDATTQTYLVFSQEAPGGRSGTVAPVIVAGNLTFSVTPVAFYENSGRSRGALNITMAKRYLRDLIGEEVFVGCRWSFGQGGEYKEYYSEMRKLKVTGTPA</sequence>
<evidence type="ECO:0000313" key="1">
    <source>
        <dbReference type="EMBL" id="MCF7543858.1"/>
    </source>
</evidence>
<accession>A0ABS9I9X0</accession>
<protein>
    <submittedName>
        <fullName evidence="1">Uncharacterized protein</fullName>
    </submittedName>
</protein>
<dbReference type="EMBL" id="JAKJXH010000017">
    <property type="protein sequence ID" value="MCF7543858.1"/>
    <property type="molecule type" value="Genomic_DNA"/>
</dbReference>
<evidence type="ECO:0000313" key="2">
    <source>
        <dbReference type="Proteomes" id="UP001162905"/>
    </source>
</evidence>
<proteinExistence type="predicted"/>
<comment type="caution">
    <text evidence="1">The sequence shown here is derived from an EMBL/GenBank/DDBJ whole genome shotgun (WGS) entry which is preliminary data.</text>
</comment>